<keyword evidence="1" id="KW-0175">Coiled coil</keyword>
<dbReference type="EMBL" id="CP035492">
    <property type="protein sequence ID" value="QAY65961.1"/>
    <property type="molecule type" value="Genomic_DNA"/>
</dbReference>
<evidence type="ECO:0000313" key="2">
    <source>
        <dbReference type="EMBL" id="QAY65961.1"/>
    </source>
</evidence>
<feature type="coiled-coil region" evidence="1">
    <location>
        <begin position="2"/>
        <end position="36"/>
    </location>
</feature>
<evidence type="ECO:0000313" key="3">
    <source>
        <dbReference type="Proteomes" id="UP000293568"/>
    </source>
</evidence>
<evidence type="ECO:0000256" key="1">
    <source>
        <dbReference type="SAM" id="Coils"/>
    </source>
</evidence>
<dbReference type="Proteomes" id="UP000293568">
    <property type="component" value="Chromosome"/>
</dbReference>
<dbReference type="RefSeq" id="WP_129439031.1">
    <property type="nucleotide sequence ID" value="NZ_CP035492.1"/>
</dbReference>
<dbReference type="KEGG" id="pprt:ET464_05735"/>
<sequence length="116" mass="13502">MIHEQVRQYYKLKKKMKEMEQELSGLRGHIVQYCEEQALSELEIGSYAVKIVRQERKDYDDAKLYNALPDPDLWRLLSKADNAKIAGLLKLNVINDEILQEAVSVKKITLLQVDKI</sequence>
<organism evidence="2 3">
    <name type="scientific">Paenibacillus protaetiae</name>
    <dbReference type="NCBI Taxonomy" id="2509456"/>
    <lineage>
        <taxon>Bacteria</taxon>
        <taxon>Bacillati</taxon>
        <taxon>Bacillota</taxon>
        <taxon>Bacilli</taxon>
        <taxon>Bacillales</taxon>
        <taxon>Paenibacillaceae</taxon>
        <taxon>Paenibacillus</taxon>
    </lineage>
</organism>
<dbReference type="OrthoDB" id="2678891at2"/>
<keyword evidence="3" id="KW-1185">Reference proteome</keyword>
<proteinExistence type="predicted"/>
<name>A0A4V0YEZ8_9BACL</name>
<protein>
    <submittedName>
        <fullName evidence="2">Uncharacterized protein</fullName>
    </submittedName>
</protein>
<accession>A0A4V0YEZ8</accession>
<reference evidence="2 3" key="1">
    <citation type="submission" date="2019-01" db="EMBL/GenBank/DDBJ databases">
        <title>Genome sequencing of strain FW100M-2.</title>
        <authorList>
            <person name="Heo J."/>
            <person name="Kim S.-J."/>
            <person name="Kim J.-S."/>
            <person name="Hong S.-B."/>
            <person name="Kwon S.-W."/>
        </authorList>
    </citation>
    <scope>NUCLEOTIDE SEQUENCE [LARGE SCALE GENOMIC DNA]</scope>
    <source>
        <strain evidence="2 3">FW100M-2</strain>
    </source>
</reference>
<dbReference type="AlphaFoldDB" id="A0A4V0YEZ8"/>
<gene>
    <name evidence="2" type="ORF">ET464_05735</name>
</gene>